<feature type="region of interest" description="Disordered" evidence="1">
    <location>
        <begin position="1"/>
        <end position="48"/>
    </location>
</feature>
<sequence>MPRGGARAVSGPPPDPRSLRSTKTMDKGGWRTLPAEGREASAPEWPLTTASERELDLWDDLWAKPQAVAWEDMGQELEVALFVRTLAEAETAEARVDVKKMVRGYLDSLGLSVAGMNRNRWKIAPAIEEPAGAETETVWEPPARRPSARDRLKVVPSGEGA</sequence>
<evidence type="ECO:0000313" key="2">
    <source>
        <dbReference type="EMBL" id="WTT17726.1"/>
    </source>
</evidence>
<gene>
    <name evidence="2" type="ORF">OHA22_20370</name>
</gene>
<feature type="region of interest" description="Disordered" evidence="1">
    <location>
        <begin position="131"/>
        <end position="161"/>
    </location>
</feature>
<accession>A0AAU1ZZ78</accession>
<evidence type="ECO:0008006" key="3">
    <source>
        <dbReference type="Google" id="ProtNLM"/>
    </source>
</evidence>
<organism evidence="2">
    <name type="scientific">Streptomyces sp. NBC_00093</name>
    <dbReference type="NCBI Taxonomy" id="2975649"/>
    <lineage>
        <taxon>Bacteria</taxon>
        <taxon>Bacillati</taxon>
        <taxon>Actinomycetota</taxon>
        <taxon>Actinomycetes</taxon>
        <taxon>Kitasatosporales</taxon>
        <taxon>Streptomycetaceae</taxon>
        <taxon>Streptomyces</taxon>
    </lineage>
</organism>
<reference evidence="2" key="1">
    <citation type="submission" date="2022-10" db="EMBL/GenBank/DDBJ databases">
        <title>The complete genomes of actinobacterial strains from the NBC collection.</title>
        <authorList>
            <person name="Joergensen T.S."/>
            <person name="Alvarez Arevalo M."/>
            <person name="Sterndorff E.B."/>
            <person name="Faurdal D."/>
            <person name="Vuksanovic O."/>
            <person name="Mourched A.-S."/>
            <person name="Charusanti P."/>
            <person name="Shaw S."/>
            <person name="Blin K."/>
            <person name="Weber T."/>
        </authorList>
    </citation>
    <scope>NUCLEOTIDE SEQUENCE</scope>
    <source>
        <strain evidence="2">NBC_00093</strain>
    </source>
</reference>
<dbReference type="EMBL" id="CP108222">
    <property type="protein sequence ID" value="WTT17726.1"/>
    <property type="molecule type" value="Genomic_DNA"/>
</dbReference>
<name>A0AAU1ZZ78_9ACTN</name>
<proteinExistence type="predicted"/>
<protein>
    <recommendedName>
        <fullName evidence="3">Terminase small subunit</fullName>
    </recommendedName>
</protein>
<dbReference type="AlphaFoldDB" id="A0AAU1ZZ78"/>
<evidence type="ECO:0000256" key="1">
    <source>
        <dbReference type="SAM" id="MobiDB-lite"/>
    </source>
</evidence>